<proteinExistence type="inferred from homology"/>
<evidence type="ECO:0000256" key="5">
    <source>
        <dbReference type="ARBA" id="ARBA00022832"/>
    </source>
</evidence>
<dbReference type="GO" id="GO:0045300">
    <property type="term" value="F:stearoyl-[ACP] desaturase activity"/>
    <property type="evidence" value="ECO:0007669"/>
    <property type="project" value="InterPro"/>
</dbReference>
<organism evidence="10 11">
    <name type="scientific">Commensalibacter melissae</name>
    <dbReference type="NCBI Taxonomy" id="2070537"/>
    <lineage>
        <taxon>Bacteria</taxon>
        <taxon>Pseudomonadati</taxon>
        <taxon>Pseudomonadota</taxon>
        <taxon>Alphaproteobacteria</taxon>
        <taxon>Acetobacterales</taxon>
        <taxon>Acetobacteraceae</taxon>
    </lineage>
</organism>
<name>A0A318N0T4_9PROT</name>
<dbReference type="Gene3D" id="1.10.620.20">
    <property type="entry name" value="Ribonucleotide Reductase, subunit A"/>
    <property type="match status" value="1"/>
</dbReference>
<keyword evidence="7" id="KW-0408">Iron</keyword>
<dbReference type="AlphaFoldDB" id="A0A318N0T4"/>
<evidence type="ECO:0000256" key="6">
    <source>
        <dbReference type="ARBA" id="ARBA00023002"/>
    </source>
</evidence>
<dbReference type="InterPro" id="IPR012348">
    <property type="entry name" value="RNR-like"/>
</dbReference>
<dbReference type="SUPFAM" id="SSF47240">
    <property type="entry name" value="Ferritin-like"/>
    <property type="match status" value="1"/>
</dbReference>
<comment type="cofactor">
    <cofactor evidence="1">
        <name>Fe(2+)</name>
        <dbReference type="ChEBI" id="CHEBI:29033"/>
    </cofactor>
</comment>
<evidence type="ECO:0000256" key="1">
    <source>
        <dbReference type="ARBA" id="ARBA00001954"/>
    </source>
</evidence>
<evidence type="ECO:0000256" key="8">
    <source>
        <dbReference type="ARBA" id="ARBA00023098"/>
    </source>
</evidence>
<keyword evidence="8" id="KW-0443">Lipid metabolism</keyword>
<dbReference type="CDD" id="cd00657">
    <property type="entry name" value="Ferritin_like"/>
    <property type="match status" value="1"/>
</dbReference>
<keyword evidence="6" id="KW-0560">Oxidoreductase</keyword>
<keyword evidence="9" id="KW-0275">Fatty acid biosynthesis</keyword>
<protein>
    <submittedName>
        <fullName evidence="10">Rubrerythrin family protein</fullName>
    </submittedName>
</protein>
<keyword evidence="11" id="KW-1185">Reference proteome</keyword>
<dbReference type="Pfam" id="PF03405">
    <property type="entry name" value="FA_desaturase_2"/>
    <property type="match status" value="1"/>
</dbReference>
<evidence type="ECO:0000313" key="10">
    <source>
        <dbReference type="EMBL" id="PXZ00120.1"/>
    </source>
</evidence>
<dbReference type="InterPro" id="IPR005067">
    <property type="entry name" value="Fatty_acid_desaturase-2"/>
</dbReference>
<comment type="caution">
    <text evidence="10">The sequence shown here is derived from an EMBL/GenBank/DDBJ whole genome shotgun (WGS) entry which is preliminary data.</text>
</comment>
<accession>A0A318N0T4</accession>
<evidence type="ECO:0000256" key="7">
    <source>
        <dbReference type="ARBA" id="ARBA00023004"/>
    </source>
</evidence>
<keyword evidence="3" id="KW-0444">Lipid biosynthesis</keyword>
<dbReference type="GO" id="GO:0006633">
    <property type="term" value="P:fatty acid biosynthetic process"/>
    <property type="evidence" value="ECO:0007669"/>
    <property type="project" value="UniProtKB-KW"/>
</dbReference>
<dbReference type="Proteomes" id="UP000247565">
    <property type="component" value="Unassembled WGS sequence"/>
</dbReference>
<dbReference type="RefSeq" id="WP_110439043.1">
    <property type="nucleotide sequence ID" value="NZ_CP046393.1"/>
</dbReference>
<dbReference type="InterPro" id="IPR009078">
    <property type="entry name" value="Ferritin-like_SF"/>
</dbReference>
<evidence type="ECO:0000256" key="3">
    <source>
        <dbReference type="ARBA" id="ARBA00022516"/>
    </source>
</evidence>
<dbReference type="EMBL" id="QGLT01000003">
    <property type="protein sequence ID" value="PXZ00120.1"/>
    <property type="molecule type" value="Genomic_DNA"/>
</dbReference>
<sequence>MKHWDIEQVNWDKFDPSLIDADIVPLIKTAAVVERNSVDYTVYLTNVFGHDPELTKLFRKWEDEEVQHGETLGRWAMMADPAWNYQESYKRFRNFYKIDLKTDHSIRGSQAGEFIARAMVEVGTSSYYSALADYVKEPVLKEICRRIAGDEYRHYKLFYDYAKLYLKSQKLSRLQRARIALGRIIESQDDELASAFHATNEPHGMPYNHKRCIALYMEKAMSLYKIHHIVRVVNMVCKVIGWMPSEKWQRYLSKLILMIINKQQKAYTKQVLSII</sequence>
<dbReference type="OrthoDB" id="581372at2"/>
<gene>
    <name evidence="10" type="ORF">DK869_05640</name>
</gene>
<evidence type="ECO:0000313" key="11">
    <source>
        <dbReference type="Proteomes" id="UP000247565"/>
    </source>
</evidence>
<reference evidence="10 11" key="1">
    <citation type="submission" date="2018-05" db="EMBL/GenBank/DDBJ databases">
        <title>Reference genomes for bee gut microbiota database.</title>
        <authorList>
            <person name="Ellegaard K.M."/>
        </authorList>
    </citation>
    <scope>NUCLEOTIDE SEQUENCE [LARGE SCALE GENOMIC DNA]</scope>
    <source>
        <strain evidence="10 11">ESL0284</strain>
    </source>
</reference>
<evidence type="ECO:0000256" key="9">
    <source>
        <dbReference type="ARBA" id="ARBA00023160"/>
    </source>
</evidence>
<keyword evidence="5" id="KW-0276">Fatty acid metabolism</keyword>
<keyword evidence="4" id="KW-0479">Metal-binding</keyword>
<comment type="similarity">
    <text evidence="2">Belongs to the fatty acid desaturase type 2 family.</text>
</comment>
<evidence type="ECO:0000256" key="2">
    <source>
        <dbReference type="ARBA" id="ARBA00008749"/>
    </source>
</evidence>
<evidence type="ECO:0000256" key="4">
    <source>
        <dbReference type="ARBA" id="ARBA00022723"/>
    </source>
</evidence>
<dbReference type="GO" id="GO:0046872">
    <property type="term" value="F:metal ion binding"/>
    <property type="evidence" value="ECO:0007669"/>
    <property type="project" value="UniProtKB-KW"/>
</dbReference>